<gene>
    <name evidence="1" type="ORF">E6O75_ATG00107</name>
</gene>
<keyword evidence="2" id="KW-1185">Reference proteome</keyword>
<evidence type="ECO:0000313" key="1">
    <source>
        <dbReference type="EMBL" id="TID27340.1"/>
    </source>
</evidence>
<proteinExistence type="predicted"/>
<accession>A0A4Z1PV93</accession>
<dbReference type="Proteomes" id="UP000298493">
    <property type="component" value="Unassembled WGS sequence"/>
</dbReference>
<protein>
    <submittedName>
        <fullName evidence="1">Uncharacterized protein</fullName>
    </submittedName>
</protein>
<sequence length="131" mass="13908">MGALVTIDKPCGGEAGVFESTADHPLAPRLAAPGGGQLSAKLMHANAIAGGHEVEVSHAVRQQRLASSWSKDEGYHRTGIPMRTPVIRWRLPDDAPRQAEANASDQYSRQAGRFAWALNGPVKMAATKIAA</sequence>
<reference evidence="1 2" key="1">
    <citation type="submission" date="2019-04" db="EMBL/GenBank/DDBJ databases">
        <title>High contiguity whole genome sequence and gene annotation resource for two Venturia nashicola isolates.</title>
        <authorList>
            <person name="Prokchorchik M."/>
            <person name="Won K."/>
            <person name="Lee Y."/>
            <person name="Choi E.D."/>
            <person name="Segonzac C."/>
            <person name="Sohn K.H."/>
        </authorList>
    </citation>
    <scope>NUCLEOTIDE SEQUENCE [LARGE SCALE GENOMIC DNA]</scope>
    <source>
        <strain evidence="1 2">PRI2</strain>
    </source>
</reference>
<evidence type="ECO:0000313" key="2">
    <source>
        <dbReference type="Proteomes" id="UP000298493"/>
    </source>
</evidence>
<name>A0A4Z1PV93_9PEZI</name>
<dbReference type="AlphaFoldDB" id="A0A4Z1PV93"/>
<comment type="caution">
    <text evidence="1">The sequence shown here is derived from an EMBL/GenBank/DDBJ whole genome shotgun (WGS) entry which is preliminary data.</text>
</comment>
<organism evidence="1 2">
    <name type="scientific">Venturia nashicola</name>
    <dbReference type="NCBI Taxonomy" id="86259"/>
    <lineage>
        <taxon>Eukaryota</taxon>
        <taxon>Fungi</taxon>
        <taxon>Dikarya</taxon>
        <taxon>Ascomycota</taxon>
        <taxon>Pezizomycotina</taxon>
        <taxon>Dothideomycetes</taxon>
        <taxon>Pleosporomycetidae</taxon>
        <taxon>Venturiales</taxon>
        <taxon>Venturiaceae</taxon>
        <taxon>Venturia</taxon>
    </lineage>
</organism>
<dbReference type="EMBL" id="SNSC02000001">
    <property type="protein sequence ID" value="TID27340.1"/>
    <property type="molecule type" value="Genomic_DNA"/>
</dbReference>